<organism evidence="2 3">
    <name type="scientific">Streptomyces uncialis</name>
    <dbReference type="NCBI Taxonomy" id="1048205"/>
    <lineage>
        <taxon>Bacteria</taxon>
        <taxon>Bacillati</taxon>
        <taxon>Actinomycetota</taxon>
        <taxon>Actinomycetes</taxon>
        <taxon>Kitasatosporales</taxon>
        <taxon>Streptomycetaceae</taxon>
        <taxon>Streptomyces</taxon>
    </lineage>
</organism>
<proteinExistence type="predicted"/>
<protein>
    <submittedName>
        <fullName evidence="2">Uncharacterized protein</fullName>
    </submittedName>
</protein>
<gene>
    <name evidence="2" type="ORF">AB852_18875</name>
</gene>
<feature type="region of interest" description="Disordered" evidence="1">
    <location>
        <begin position="82"/>
        <end position="105"/>
    </location>
</feature>
<reference evidence="2 3" key="1">
    <citation type="submission" date="2015-06" db="EMBL/GenBank/DDBJ databases">
        <title>Cloning and characterization of the uncialamcin biosynthetic gene cluster.</title>
        <authorList>
            <person name="Yan X."/>
            <person name="Huang T."/>
            <person name="Ge H."/>
            <person name="Shen B."/>
        </authorList>
    </citation>
    <scope>NUCLEOTIDE SEQUENCE [LARGE SCALE GENOMIC DNA]</scope>
    <source>
        <strain evidence="2 3">DCA2648</strain>
    </source>
</reference>
<sequence>MDDSARMWITAVPPFGPDDTGVLLALDHDSQDPGELTALALLDRGHEGEEGVFYLLPFDLAARYERVGDRLAVRITASREVLADEPAGGRGPGGPSAGLPPDADDADRVTLLRRELVTDFVPSGPDGEKQGVLLIDHPGPASLPELFARFERGESGFAVLNAS</sequence>
<name>A0A1Q4V6Q9_9ACTN</name>
<dbReference type="RefSeq" id="WP_073789926.1">
    <property type="nucleotide sequence ID" value="NZ_CP109290.1"/>
</dbReference>
<evidence type="ECO:0000313" key="2">
    <source>
        <dbReference type="EMBL" id="OKH93526.1"/>
    </source>
</evidence>
<comment type="caution">
    <text evidence="2">The sequence shown here is derived from an EMBL/GenBank/DDBJ whole genome shotgun (WGS) entry which is preliminary data.</text>
</comment>
<evidence type="ECO:0000256" key="1">
    <source>
        <dbReference type="SAM" id="MobiDB-lite"/>
    </source>
</evidence>
<dbReference type="Proteomes" id="UP000186455">
    <property type="component" value="Unassembled WGS sequence"/>
</dbReference>
<evidence type="ECO:0000313" key="3">
    <source>
        <dbReference type="Proteomes" id="UP000186455"/>
    </source>
</evidence>
<dbReference type="EMBL" id="LFBV01000004">
    <property type="protein sequence ID" value="OKH93526.1"/>
    <property type="molecule type" value="Genomic_DNA"/>
</dbReference>
<dbReference type="STRING" id="1048205.AB852_18875"/>
<accession>A0A1Q4V6Q9</accession>
<dbReference type="AlphaFoldDB" id="A0A1Q4V6Q9"/>
<keyword evidence="3" id="KW-1185">Reference proteome</keyword>